<dbReference type="OrthoDB" id="291697at2"/>
<dbReference type="RefSeq" id="WP_145262384.1">
    <property type="nucleotide sequence ID" value="NZ_CP036279.1"/>
</dbReference>
<evidence type="ECO:0008006" key="3">
    <source>
        <dbReference type="Google" id="ProtNLM"/>
    </source>
</evidence>
<organism evidence="1 2">
    <name type="scientific">Kolteria novifilia</name>
    <dbReference type="NCBI Taxonomy" id="2527975"/>
    <lineage>
        <taxon>Bacteria</taxon>
        <taxon>Pseudomonadati</taxon>
        <taxon>Planctomycetota</taxon>
        <taxon>Planctomycetia</taxon>
        <taxon>Kolteriales</taxon>
        <taxon>Kolteriaceae</taxon>
        <taxon>Kolteria</taxon>
    </lineage>
</organism>
<dbReference type="Proteomes" id="UP000317093">
    <property type="component" value="Chromosome"/>
</dbReference>
<reference evidence="1 2" key="1">
    <citation type="submission" date="2019-02" db="EMBL/GenBank/DDBJ databases">
        <title>Deep-cultivation of Planctomycetes and their phenomic and genomic characterization uncovers novel biology.</title>
        <authorList>
            <person name="Wiegand S."/>
            <person name="Jogler M."/>
            <person name="Boedeker C."/>
            <person name="Pinto D."/>
            <person name="Vollmers J."/>
            <person name="Rivas-Marin E."/>
            <person name="Kohn T."/>
            <person name="Peeters S.H."/>
            <person name="Heuer A."/>
            <person name="Rast P."/>
            <person name="Oberbeckmann S."/>
            <person name="Bunk B."/>
            <person name="Jeske O."/>
            <person name="Meyerdierks A."/>
            <person name="Storesund J.E."/>
            <person name="Kallscheuer N."/>
            <person name="Luecker S."/>
            <person name="Lage O.M."/>
            <person name="Pohl T."/>
            <person name="Merkel B.J."/>
            <person name="Hornburger P."/>
            <person name="Mueller R.-W."/>
            <person name="Bruemmer F."/>
            <person name="Labrenz M."/>
            <person name="Spormann A.M."/>
            <person name="Op den Camp H."/>
            <person name="Overmann J."/>
            <person name="Amann R."/>
            <person name="Jetten M.S.M."/>
            <person name="Mascher T."/>
            <person name="Medema M.H."/>
            <person name="Devos D.P."/>
            <person name="Kaster A.-K."/>
            <person name="Ovreas L."/>
            <person name="Rohde M."/>
            <person name="Galperin M.Y."/>
            <person name="Jogler C."/>
        </authorList>
    </citation>
    <scope>NUCLEOTIDE SEQUENCE [LARGE SCALE GENOMIC DNA]</scope>
    <source>
        <strain evidence="1 2">Pan216</strain>
    </source>
</reference>
<protein>
    <recommendedName>
        <fullName evidence="3">Carboxypeptidase regulatory-like domain-containing protein</fullName>
    </recommendedName>
</protein>
<dbReference type="KEGG" id="knv:Pan216_51750"/>
<evidence type="ECO:0000313" key="2">
    <source>
        <dbReference type="Proteomes" id="UP000317093"/>
    </source>
</evidence>
<keyword evidence="2" id="KW-1185">Reference proteome</keyword>
<sequence>MKADKILSAMRALGILVTLVLMPACRQSSGTEIGGSVQFQGQPIDEGMIIFISLDPDRARAATVIRDGRYALPISPGRKRVEILATRTTGTQPAYEGDADSPLVDVVEQYLPKRFNEESELTCTIEQSQSDLDFSL</sequence>
<dbReference type="AlphaFoldDB" id="A0A518BBB3"/>
<gene>
    <name evidence="1" type="ORF">Pan216_51750</name>
</gene>
<dbReference type="EMBL" id="CP036279">
    <property type="protein sequence ID" value="QDU64286.1"/>
    <property type="molecule type" value="Genomic_DNA"/>
</dbReference>
<name>A0A518BBB3_9BACT</name>
<proteinExistence type="predicted"/>
<accession>A0A518BBB3</accession>
<evidence type="ECO:0000313" key="1">
    <source>
        <dbReference type="EMBL" id="QDU64286.1"/>
    </source>
</evidence>